<dbReference type="EMBL" id="MU004239">
    <property type="protein sequence ID" value="KAF2666316.1"/>
    <property type="molecule type" value="Genomic_DNA"/>
</dbReference>
<proteinExistence type="predicted"/>
<dbReference type="AlphaFoldDB" id="A0A6A6U3R7"/>
<organism evidence="1 2">
    <name type="scientific">Microthyrium microscopicum</name>
    <dbReference type="NCBI Taxonomy" id="703497"/>
    <lineage>
        <taxon>Eukaryota</taxon>
        <taxon>Fungi</taxon>
        <taxon>Dikarya</taxon>
        <taxon>Ascomycota</taxon>
        <taxon>Pezizomycotina</taxon>
        <taxon>Dothideomycetes</taxon>
        <taxon>Dothideomycetes incertae sedis</taxon>
        <taxon>Microthyriales</taxon>
        <taxon>Microthyriaceae</taxon>
        <taxon>Microthyrium</taxon>
    </lineage>
</organism>
<dbReference type="SUPFAM" id="SSF52058">
    <property type="entry name" value="L domain-like"/>
    <property type="match status" value="1"/>
</dbReference>
<evidence type="ECO:0000313" key="2">
    <source>
        <dbReference type="Proteomes" id="UP000799302"/>
    </source>
</evidence>
<name>A0A6A6U3R7_9PEZI</name>
<dbReference type="InterPro" id="IPR032675">
    <property type="entry name" value="LRR_dom_sf"/>
</dbReference>
<evidence type="ECO:0008006" key="3">
    <source>
        <dbReference type="Google" id="ProtNLM"/>
    </source>
</evidence>
<sequence length="426" mass="48124">MLDKLPLEILFEVAKSIGTHSTLRNLCLTSKALSDAAQPVLFSTYCEPKSTQKFLGNPDTGDAGPWITISLLQFTRTIILRPDLARHVRTLKISTLASERHPALSTWPHQLNVEIVKAEFTALEARNLEPRLESVVPFLLSTLINIRIFLIDTSECAIEKLAELGSAAQDGRYPRPLWKLKELHLGFLSKQSLAESASVLELPTLKELSIKGWMTTENEKVPSQLQLASSNVQRVSLYSGSFDIDSIKALLSACKNLQVLRYNCFENCRPAWTSPSEPQQVFSAIQSHGQRLRELQLEFNLLRMDPPTERVTGCPNLKYVTVNAGLIEYLQFLPDCIEHIQITRCGGSSVWGFLELAKLKETHFRSMRLITVNADRLVQVSGLFSNMMMRQECWNKQVPLPSMTDIQDAARRYHVEIIFEPGKFEV</sequence>
<keyword evidence="2" id="KW-1185">Reference proteome</keyword>
<accession>A0A6A6U3R7</accession>
<dbReference type="Gene3D" id="3.80.10.10">
    <property type="entry name" value="Ribonuclease Inhibitor"/>
    <property type="match status" value="1"/>
</dbReference>
<gene>
    <name evidence="1" type="ORF">BT63DRAFT_428080</name>
</gene>
<dbReference type="Proteomes" id="UP000799302">
    <property type="component" value="Unassembled WGS sequence"/>
</dbReference>
<dbReference type="OrthoDB" id="3750626at2759"/>
<evidence type="ECO:0000313" key="1">
    <source>
        <dbReference type="EMBL" id="KAF2666316.1"/>
    </source>
</evidence>
<reference evidence="1" key="1">
    <citation type="journal article" date="2020" name="Stud. Mycol.">
        <title>101 Dothideomycetes genomes: a test case for predicting lifestyles and emergence of pathogens.</title>
        <authorList>
            <person name="Haridas S."/>
            <person name="Albert R."/>
            <person name="Binder M."/>
            <person name="Bloem J."/>
            <person name="Labutti K."/>
            <person name="Salamov A."/>
            <person name="Andreopoulos B."/>
            <person name="Baker S."/>
            <person name="Barry K."/>
            <person name="Bills G."/>
            <person name="Bluhm B."/>
            <person name="Cannon C."/>
            <person name="Castanera R."/>
            <person name="Culley D."/>
            <person name="Daum C."/>
            <person name="Ezra D."/>
            <person name="Gonzalez J."/>
            <person name="Henrissat B."/>
            <person name="Kuo A."/>
            <person name="Liang C."/>
            <person name="Lipzen A."/>
            <person name="Lutzoni F."/>
            <person name="Magnuson J."/>
            <person name="Mondo S."/>
            <person name="Nolan M."/>
            <person name="Ohm R."/>
            <person name="Pangilinan J."/>
            <person name="Park H.-J."/>
            <person name="Ramirez L."/>
            <person name="Alfaro M."/>
            <person name="Sun H."/>
            <person name="Tritt A."/>
            <person name="Yoshinaga Y."/>
            <person name="Zwiers L.-H."/>
            <person name="Turgeon B."/>
            <person name="Goodwin S."/>
            <person name="Spatafora J."/>
            <person name="Crous P."/>
            <person name="Grigoriev I."/>
        </authorList>
    </citation>
    <scope>NUCLEOTIDE SEQUENCE</scope>
    <source>
        <strain evidence="1">CBS 115976</strain>
    </source>
</reference>
<protein>
    <recommendedName>
        <fullName evidence="3">F-box domain-containing protein</fullName>
    </recommendedName>
</protein>